<feature type="signal peptide" evidence="1">
    <location>
        <begin position="1"/>
        <end position="18"/>
    </location>
</feature>
<dbReference type="NCBIfam" id="TIGR03519">
    <property type="entry name" value="T9SS_PorP_fam"/>
    <property type="match status" value="1"/>
</dbReference>
<evidence type="ECO:0000313" key="3">
    <source>
        <dbReference type="Proteomes" id="UP000247345"/>
    </source>
</evidence>
<evidence type="ECO:0008006" key="4">
    <source>
        <dbReference type="Google" id="ProtNLM"/>
    </source>
</evidence>
<reference evidence="2 3" key="1">
    <citation type="submission" date="2016-12" db="EMBL/GenBank/DDBJ databases">
        <title>Trade-off between light-utilization and light-protection in marine flavobacteria.</title>
        <authorList>
            <person name="Kumagai Y."/>
            <person name="Yoshizawa S."/>
            <person name="Kogure K."/>
            <person name="Iwasaki W."/>
        </authorList>
    </citation>
    <scope>NUCLEOTIDE SEQUENCE [LARGE SCALE GENOMIC DNA]</scope>
    <source>
        <strain evidence="2 3">KCTC 12100</strain>
    </source>
</reference>
<proteinExistence type="predicted"/>
<dbReference type="OrthoDB" id="1186563at2"/>
<name>A0A2P6CA16_9FLAO</name>
<accession>A0A2P6CA16</accession>
<gene>
    <name evidence="2" type="ORF">BTO14_00065</name>
</gene>
<sequence>MKKIILLLFVLVSTQTYTQDVIFSQGFLVPETLNSSFTGAIRSTKAGAVFRSQWRNSAFKTNSNYAFFDTWFEGFKTGIGVSFLNQTESASSYTFNQVNLNYAMAFQISDTWYFRPSISTGFGMKNYGFQNLLLEDQINLNNNIINTSTFDPALLREQRNFFDFSSSILFNNDDSWFGLTVKHLNKPNISLTDRGNAPLDVFWSVHAKYYLPLLENYNTWFAKKSKIYLLSNFMMQGKFNRLDLGAQYVFDDQFSFGMTATTSPMKIENNASSLSSISTFAGVRWQGFRFGYSYDFSTSKLVNTGGIHEFSISYDFEINIRALNRYKCVPFF</sequence>
<dbReference type="RefSeq" id="WP_105047403.1">
    <property type="nucleotide sequence ID" value="NZ_CP150661.1"/>
</dbReference>
<evidence type="ECO:0000256" key="1">
    <source>
        <dbReference type="SAM" id="SignalP"/>
    </source>
</evidence>
<dbReference type="AlphaFoldDB" id="A0A2P6CA16"/>
<comment type="caution">
    <text evidence="2">The sequence shown here is derived from an EMBL/GenBank/DDBJ whole genome shotgun (WGS) entry which is preliminary data.</text>
</comment>
<protein>
    <recommendedName>
        <fullName evidence="4">Type IX secretion system membrane protein PorP/SprF</fullName>
    </recommendedName>
</protein>
<evidence type="ECO:0000313" key="2">
    <source>
        <dbReference type="EMBL" id="PQJ71739.1"/>
    </source>
</evidence>
<dbReference type="Pfam" id="PF11751">
    <property type="entry name" value="PorP_SprF"/>
    <property type="match status" value="1"/>
</dbReference>
<feature type="chain" id="PRO_5015203611" description="Type IX secretion system membrane protein PorP/SprF" evidence="1">
    <location>
        <begin position="19"/>
        <end position="332"/>
    </location>
</feature>
<organism evidence="2 3">
    <name type="scientific">Polaribacter butkevichii</name>
    <dbReference type="NCBI Taxonomy" id="218490"/>
    <lineage>
        <taxon>Bacteria</taxon>
        <taxon>Pseudomonadati</taxon>
        <taxon>Bacteroidota</taxon>
        <taxon>Flavobacteriia</taxon>
        <taxon>Flavobacteriales</taxon>
        <taxon>Flavobacteriaceae</taxon>
    </lineage>
</organism>
<keyword evidence="1" id="KW-0732">Signal</keyword>
<dbReference type="Proteomes" id="UP000247345">
    <property type="component" value="Unassembled WGS sequence"/>
</dbReference>
<dbReference type="EMBL" id="MSCK01000001">
    <property type="protein sequence ID" value="PQJ71739.1"/>
    <property type="molecule type" value="Genomic_DNA"/>
</dbReference>
<dbReference type="InterPro" id="IPR019861">
    <property type="entry name" value="PorP/SprF_Bacteroidetes"/>
</dbReference>
<keyword evidence="3" id="KW-1185">Reference proteome</keyword>